<evidence type="ECO:0000313" key="2">
    <source>
        <dbReference type="Proteomes" id="UP000003330"/>
    </source>
</evidence>
<dbReference type="EMBL" id="AEUX02000006">
    <property type="protein sequence ID" value="EHI69354.1"/>
    <property type="molecule type" value="Genomic_DNA"/>
</dbReference>
<reference evidence="1 2" key="1">
    <citation type="journal article" date="2014" name="Int. J. Syst. Evol. Microbiol.">
        <title>Phylogenomics and the dynamic genome evolution of the genus Streptococcus.</title>
        <authorList>
            <consortium name="The Broad Institute Genome Sequencing Platform"/>
            <person name="Richards V.P."/>
            <person name="Palmer S.R."/>
            <person name="Pavinski Bitar P.D."/>
            <person name="Qin X."/>
            <person name="Weinstock G.M."/>
            <person name="Highlander S.K."/>
            <person name="Town C.D."/>
            <person name="Burne R.A."/>
            <person name="Stanhope M.J."/>
        </authorList>
    </citation>
    <scope>NUCLEOTIDE SEQUENCE [LARGE SCALE GENOMIC DNA]</scope>
    <source>
        <strain evidence="1 2">707-05</strain>
    </source>
</reference>
<dbReference type="CDD" id="cd04486">
    <property type="entry name" value="YhcR_OBF_like"/>
    <property type="match status" value="2"/>
</dbReference>
<sequence>MLYRKVLPFQPIEEVRKSPEKQAYTVYGKIISPVDGWGGKGFYIQDNSGSGLYIYPNKKDLGFKMGDVVELTGTLTQYKGELQLKDITASKKISGDVAAPVVETTIPELENTKQATLVKLSNVTVGKIKSEQYETSSFKVTDASGNHVAVRLDNRTGIKTSDLMTKVNEGDFINLTAIHSMFEGKRQLKPFSLEQFEIVKQAVRKEEVTPENQVVKIGQIQGEGHVSPLVNQSVTVKEVVVTYLDDKIHFYVQDLKADNNLVTSDGIRIFAKNFNVKVGDVLTITGTVEEFFGKGYEERKQTDLTITQIKANKITKTGQAAVPAHLC</sequence>
<evidence type="ECO:0008006" key="3">
    <source>
        <dbReference type="Google" id="ProtNLM"/>
    </source>
</evidence>
<comment type="caution">
    <text evidence="1">The sequence shown here is derived from an EMBL/GenBank/DDBJ whole genome shotgun (WGS) entry which is preliminary data.</text>
</comment>
<dbReference type="AlphaFoldDB" id="G5K412"/>
<protein>
    <recommendedName>
        <fullName evidence="3">Nucleic acid-binding domain protein</fullName>
    </recommendedName>
</protein>
<evidence type="ECO:0000313" key="1">
    <source>
        <dbReference type="EMBL" id="EHI69354.1"/>
    </source>
</evidence>
<dbReference type="PANTHER" id="PTHR42834">
    <property type="entry name" value="ENDONUCLEASE/EXONUCLEASE/PHOSPHATASE FAMILY PROTEIN (AFU_ORTHOLOGUE AFUA_3G09210)"/>
    <property type="match status" value="1"/>
</dbReference>
<dbReference type="eggNOG" id="COG2374">
    <property type="taxonomic scope" value="Bacteria"/>
</dbReference>
<gene>
    <name evidence="1" type="ORF">STRIC_1536</name>
</gene>
<dbReference type="Proteomes" id="UP000003330">
    <property type="component" value="Unassembled WGS sequence"/>
</dbReference>
<dbReference type="STRING" id="764299.STRIC_1536"/>
<proteinExistence type="predicted"/>
<dbReference type="PANTHER" id="PTHR42834:SF1">
    <property type="entry name" value="ENDONUCLEASE_EXONUCLEASE_PHOSPHATASE FAMILY PROTEIN (AFU_ORTHOLOGUE AFUA_3G09210)"/>
    <property type="match status" value="1"/>
</dbReference>
<organism evidence="1 2">
    <name type="scientific">Streptococcus ictaluri 707-05</name>
    <dbReference type="NCBI Taxonomy" id="764299"/>
    <lineage>
        <taxon>Bacteria</taxon>
        <taxon>Bacillati</taxon>
        <taxon>Bacillota</taxon>
        <taxon>Bacilli</taxon>
        <taxon>Lactobacillales</taxon>
        <taxon>Streptococcaceae</taxon>
        <taxon>Streptococcus</taxon>
    </lineage>
</organism>
<accession>G5K412</accession>
<name>G5K412_9STRE</name>
<keyword evidence="2" id="KW-1185">Reference proteome</keyword>